<proteinExistence type="predicted"/>
<feature type="transmembrane region" description="Helical" evidence="5">
    <location>
        <begin position="100"/>
        <end position="120"/>
    </location>
</feature>
<feature type="transmembrane region" description="Helical" evidence="5">
    <location>
        <begin position="66"/>
        <end position="88"/>
    </location>
</feature>
<feature type="domain" description="Yip1" evidence="6">
    <location>
        <begin position="11"/>
        <end position="179"/>
    </location>
</feature>
<dbReference type="Pfam" id="PF04893">
    <property type="entry name" value="Yip1"/>
    <property type="match status" value="1"/>
</dbReference>
<evidence type="ECO:0000313" key="7">
    <source>
        <dbReference type="EMBL" id="PLT44782.1"/>
    </source>
</evidence>
<keyword evidence="8" id="KW-1185">Reference proteome</keyword>
<comment type="caution">
    <text evidence="7">The sequence shown here is derived from an EMBL/GenBank/DDBJ whole genome shotgun (WGS) entry which is preliminary data.</text>
</comment>
<keyword evidence="4 5" id="KW-0472">Membrane</keyword>
<dbReference type="AlphaFoldDB" id="A0A2N5N383"/>
<evidence type="ECO:0000313" key="8">
    <source>
        <dbReference type="Proteomes" id="UP000234789"/>
    </source>
</evidence>
<feature type="transmembrane region" description="Helical" evidence="5">
    <location>
        <begin position="33"/>
        <end position="54"/>
    </location>
</feature>
<keyword evidence="3 5" id="KW-1133">Transmembrane helix</keyword>
<evidence type="ECO:0000256" key="3">
    <source>
        <dbReference type="ARBA" id="ARBA00022989"/>
    </source>
</evidence>
<gene>
    <name evidence="7" type="ORF">B8V81_3213</name>
</gene>
<dbReference type="GO" id="GO:0016020">
    <property type="term" value="C:membrane"/>
    <property type="evidence" value="ECO:0007669"/>
    <property type="project" value="UniProtKB-SubCell"/>
</dbReference>
<dbReference type="EMBL" id="NFEZ01000004">
    <property type="protein sequence ID" value="PLT44782.1"/>
    <property type="molecule type" value="Genomic_DNA"/>
</dbReference>
<dbReference type="RefSeq" id="WP_028600427.1">
    <property type="nucleotide sequence ID" value="NZ_BIMM01000042.1"/>
</dbReference>
<comment type="subcellular location">
    <subcellularLocation>
        <location evidence="1">Membrane</location>
        <topology evidence="1">Multi-pass membrane protein</topology>
    </subcellularLocation>
</comment>
<feature type="transmembrane region" description="Helical" evidence="5">
    <location>
        <begin position="164"/>
        <end position="188"/>
    </location>
</feature>
<evidence type="ECO:0000256" key="4">
    <source>
        <dbReference type="ARBA" id="ARBA00023136"/>
    </source>
</evidence>
<evidence type="ECO:0000256" key="2">
    <source>
        <dbReference type="ARBA" id="ARBA00022692"/>
    </source>
</evidence>
<organism evidence="7 8">
    <name type="scientific">Paenibacillus pasadenensis</name>
    <dbReference type="NCBI Taxonomy" id="217090"/>
    <lineage>
        <taxon>Bacteria</taxon>
        <taxon>Bacillati</taxon>
        <taxon>Bacillota</taxon>
        <taxon>Bacilli</taxon>
        <taxon>Bacillales</taxon>
        <taxon>Paenibacillaceae</taxon>
        <taxon>Paenibacillus</taxon>
    </lineage>
</organism>
<feature type="transmembrane region" description="Helical" evidence="5">
    <location>
        <begin position="132"/>
        <end position="152"/>
    </location>
</feature>
<keyword evidence="2 5" id="KW-0812">Transmembrane</keyword>
<evidence type="ECO:0000256" key="5">
    <source>
        <dbReference type="SAM" id="Phobius"/>
    </source>
</evidence>
<sequence>MKRSDLSFPLHLIVHPFDGYWDLKYDGRGRVRIALIVLGLVVVSTIVQSQYAGFLVNYNDPRQLNSIVQLLTIVVPFFLWCVSNWSITTLLDGEGKFKEIVMATGYALVPMALIYLPMTVASRFMVMEETAFYYLMLSVASLWFVALLFVGTMTVHQYTALKTIVTMALTVAVMGIIVFLGTLVASMAQQMIEFVVNIYRELSFRT</sequence>
<dbReference type="Proteomes" id="UP000234789">
    <property type="component" value="Unassembled WGS sequence"/>
</dbReference>
<dbReference type="InterPro" id="IPR006977">
    <property type="entry name" value="Yip1_dom"/>
</dbReference>
<accession>A0A2N5N383</accession>
<evidence type="ECO:0000256" key="1">
    <source>
        <dbReference type="ARBA" id="ARBA00004141"/>
    </source>
</evidence>
<name>A0A2N5N383_9BACL</name>
<evidence type="ECO:0000259" key="6">
    <source>
        <dbReference type="Pfam" id="PF04893"/>
    </source>
</evidence>
<dbReference type="OrthoDB" id="359441at2"/>
<reference evidence="7 8" key="1">
    <citation type="submission" date="2017-05" db="EMBL/GenBank/DDBJ databases">
        <title>Functional genome analysis of Paenibacillus pasadenensis strain R16: insights on endophytic life style and antifungal activity.</title>
        <authorList>
            <person name="Passera A."/>
            <person name="Marcolungo L."/>
            <person name="Casati P."/>
            <person name="Brasca M."/>
            <person name="Quaglino F."/>
            <person name="Delledonne M."/>
        </authorList>
    </citation>
    <scope>NUCLEOTIDE SEQUENCE [LARGE SCALE GENOMIC DNA]</scope>
    <source>
        <strain evidence="7 8">R16</strain>
    </source>
</reference>
<protein>
    <submittedName>
        <fullName evidence="7">NHL repeat containing protein</fullName>
    </submittedName>
</protein>